<proteinExistence type="predicted"/>
<accession>A0A1Y5PJ74</accession>
<sequence>MVPDRLDRSDPVAVIDGQRWMVARPEDPIVPATVVGRGNA</sequence>
<reference evidence="1" key="1">
    <citation type="submission" date="2016-03" db="EMBL/GenBank/DDBJ databases">
        <authorList>
            <person name="Ploux O."/>
        </authorList>
    </citation>
    <scope>NUCLEOTIDE SEQUENCE</scope>
    <source>
        <strain evidence="1">UC10</strain>
    </source>
</reference>
<dbReference type="EMBL" id="FLQS01000057">
    <property type="protein sequence ID" value="SBS78752.1"/>
    <property type="molecule type" value="Genomic_DNA"/>
</dbReference>
<protein>
    <submittedName>
        <fullName evidence="1">Uncharacterized protein</fullName>
    </submittedName>
</protein>
<organism evidence="1">
    <name type="scientific">uncultured Mycobacterium sp</name>
    <dbReference type="NCBI Taxonomy" id="171292"/>
    <lineage>
        <taxon>Bacteria</taxon>
        <taxon>Bacillati</taxon>
        <taxon>Actinomycetota</taxon>
        <taxon>Actinomycetes</taxon>
        <taxon>Mycobacteriales</taxon>
        <taxon>Mycobacteriaceae</taxon>
        <taxon>Mycobacterium</taxon>
        <taxon>environmental samples</taxon>
    </lineage>
</organism>
<name>A0A1Y5PJ74_9MYCO</name>
<gene>
    <name evidence="1" type="ORF">MHPYR_600006</name>
</gene>
<dbReference type="AlphaFoldDB" id="A0A1Y5PJ74"/>
<evidence type="ECO:0000313" key="1">
    <source>
        <dbReference type="EMBL" id="SBS78752.1"/>
    </source>
</evidence>